<feature type="compositionally biased region" description="Basic and acidic residues" evidence="1">
    <location>
        <begin position="63"/>
        <end position="76"/>
    </location>
</feature>
<evidence type="ECO:0008006" key="5">
    <source>
        <dbReference type="Google" id="ProtNLM"/>
    </source>
</evidence>
<keyword evidence="4" id="KW-1185">Reference proteome</keyword>
<gene>
    <name evidence="3" type="ORF">CA12_08340</name>
</gene>
<evidence type="ECO:0000313" key="3">
    <source>
        <dbReference type="EMBL" id="QDT14755.1"/>
    </source>
</evidence>
<reference evidence="3 4" key="1">
    <citation type="submission" date="2019-02" db="EMBL/GenBank/DDBJ databases">
        <title>Deep-cultivation of Planctomycetes and their phenomic and genomic characterization uncovers novel biology.</title>
        <authorList>
            <person name="Wiegand S."/>
            <person name="Jogler M."/>
            <person name="Boedeker C."/>
            <person name="Pinto D."/>
            <person name="Vollmers J."/>
            <person name="Rivas-Marin E."/>
            <person name="Kohn T."/>
            <person name="Peeters S.H."/>
            <person name="Heuer A."/>
            <person name="Rast P."/>
            <person name="Oberbeckmann S."/>
            <person name="Bunk B."/>
            <person name="Jeske O."/>
            <person name="Meyerdierks A."/>
            <person name="Storesund J.E."/>
            <person name="Kallscheuer N."/>
            <person name="Luecker S."/>
            <person name="Lage O.M."/>
            <person name="Pohl T."/>
            <person name="Merkel B.J."/>
            <person name="Hornburger P."/>
            <person name="Mueller R.-W."/>
            <person name="Bruemmer F."/>
            <person name="Labrenz M."/>
            <person name="Spormann A.M."/>
            <person name="Op den Camp H."/>
            <person name="Overmann J."/>
            <person name="Amann R."/>
            <person name="Jetten M.S.M."/>
            <person name="Mascher T."/>
            <person name="Medema M.H."/>
            <person name="Devos D.P."/>
            <person name="Kaster A.-K."/>
            <person name="Ovreas L."/>
            <person name="Rohde M."/>
            <person name="Galperin M.Y."/>
            <person name="Jogler C."/>
        </authorList>
    </citation>
    <scope>NUCLEOTIDE SEQUENCE [LARGE SCALE GENOMIC DNA]</scope>
    <source>
        <strain evidence="3 4">CA12</strain>
    </source>
</reference>
<dbReference type="Proteomes" id="UP000318741">
    <property type="component" value="Chromosome"/>
</dbReference>
<keyword evidence="2" id="KW-0732">Signal</keyword>
<feature type="region of interest" description="Disordered" evidence="1">
    <location>
        <begin position="46"/>
        <end position="76"/>
    </location>
</feature>
<feature type="chain" id="PRO_5021736512" description="Secreted protein" evidence="2">
    <location>
        <begin position="20"/>
        <end position="76"/>
    </location>
</feature>
<protein>
    <recommendedName>
        <fullName evidence="5">Secreted protein</fullName>
    </recommendedName>
</protein>
<sequence length="76" mass="7756" precursor="true">MSRLARSLSAAVLSAALPAATLPCLGALGLCTALVGCSSGVTEGEIEAPEVDEADAAVEQLSPEERAEMERIRSGR</sequence>
<dbReference type="EMBL" id="CP036265">
    <property type="protein sequence ID" value="QDT14755.1"/>
    <property type="molecule type" value="Genomic_DNA"/>
</dbReference>
<feature type="compositionally biased region" description="Acidic residues" evidence="1">
    <location>
        <begin position="46"/>
        <end position="56"/>
    </location>
</feature>
<dbReference type="AlphaFoldDB" id="A0A517P5X1"/>
<evidence type="ECO:0000256" key="2">
    <source>
        <dbReference type="SAM" id="SignalP"/>
    </source>
</evidence>
<evidence type="ECO:0000313" key="4">
    <source>
        <dbReference type="Proteomes" id="UP000318741"/>
    </source>
</evidence>
<dbReference type="RefSeq" id="WP_145357615.1">
    <property type="nucleotide sequence ID" value="NZ_CP036265.1"/>
</dbReference>
<accession>A0A517P5X1</accession>
<feature type="signal peptide" evidence="2">
    <location>
        <begin position="1"/>
        <end position="19"/>
    </location>
</feature>
<organism evidence="3 4">
    <name type="scientific">Alienimonas californiensis</name>
    <dbReference type="NCBI Taxonomy" id="2527989"/>
    <lineage>
        <taxon>Bacteria</taxon>
        <taxon>Pseudomonadati</taxon>
        <taxon>Planctomycetota</taxon>
        <taxon>Planctomycetia</taxon>
        <taxon>Planctomycetales</taxon>
        <taxon>Planctomycetaceae</taxon>
        <taxon>Alienimonas</taxon>
    </lineage>
</organism>
<name>A0A517P5X1_9PLAN</name>
<evidence type="ECO:0000256" key="1">
    <source>
        <dbReference type="SAM" id="MobiDB-lite"/>
    </source>
</evidence>
<dbReference type="KEGG" id="acaf:CA12_08340"/>
<proteinExistence type="predicted"/>